<feature type="compositionally biased region" description="Polar residues" evidence="1">
    <location>
        <begin position="102"/>
        <end position="111"/>
    </location>
</feature>
<feature type="compositionally biased region" description="Basic and acidic residues" evidence="1">
    <location>
        <begin position="138"/>
        <end position="179"/>
    </location>
</feature>
<feature type="compositionally biased region" description="Basic residues" evidence="1">
    <location>
        <begin position="126"/>
        <end position="137"/>
    </location>
</feature>
<feature type="compositionally biased region" description="Polar residues" evidence="1">
    <location>
        <begin position="270"/>
        <end position="279"/>
    </location>
</feature>
<dbReference type="OrthoDB" id="8746513at2759"/>
<feature type="region of interest" description="Disordered" evidence="1">
    <location>
        <begin position="1"/>
        <end position="326"/>
    </location>
</feature>
<feature type="region of interest" description="Disordered" evidence="1">
    <location>
        <begin position="564"/>
        <end position="598"/>
    </location>
</feature>
<feature type="compositionally biased region" description="Polar residues" evidence="1">
    <location>
        <begin position="402"/>
        <end position="440"/>
    </location>
</feature>
<feature type="compositionally biased region" description="Gly residues" evidence="1">
    <location>
        <begin position="86"/>
        <end position="100"/>
    </location>
</feature>
<evidence type="ECO:0000313" key="2">
    <source>
        <dbReference type="EMBL" id="CAG08506.1"/>
    </source>
</evidence>
<protein>
    <submittedName>
        <fullName evidence="2">(spotted green pufferfish) hypothetical protein</fullName>
    </submittedName>
</protein>
<dbReference type="AlphaFoldDB" id="Q4RSX6"/>
<feature type="compositionally biased region" description="Basic and acidic residues" evidence="1">
    <location>
        <begin position="567"/>
        <end position="583"/>
    </location>
</feature>
<feature type="compositionally biased region" description="Basic and acidic residues" evidence="1">
    <location>
        <begin position="495"/>
        <end position="514"/>
    </location>
</feature>
<proteinExistence type="predicted"/>
<feature type="compositionally biased region" description="Polar residues" evidence="1">
    <location>
        <begin position="483"/>
        <end position="493"/>
    </location>
</feature>
<name>Q4RSX6_TETNG</name>
<feature type="compositionally biased region" description="Low complexity" evidence="1">
    <location>
        <begin position="40"/>
        <end position="49"/>
    </location>
</feature>
<feature type="region of interest" description="Disordered" evidence="1">
    <location>
        <begin position="343"/>
        <end position="522"/>
    </location>
</feature>
<organism evidence="2">
    <name type="scientific">Tetraodon nigroviridis</name>
    <name type="common">Spotted green pufferfish</name>
    <name type="synonym">Chelonodon nigroviridis</name>
    <dbReference type="NCBI Taxonomy" id="99883"/>
    <lineage>
        <taxon>Eukaryota</taxon>
        <taxon>Metazoa</taxon>
        <taxon>Chordata</taxon>
        <taxon>Craniata</taxon>
        <taxon>Vertebrata</taxon>
        <taxon>Euteleostomi</taxon>
        <taxon>Actinopterygii</taxon>
        <taxon>Neopterygii</taxon>
        <taxon>Teleostei</taxon>
        <taxon>Neoteleostei</taxon>
        <taxon>Acanthomorphata</taxon>
        <taxon>Eupercaria</taxon>
        <taxon>Tetraodontiformes</taxon>
        <taxon>Tetradontoidea</taxon>
        <taxon>Tetraodontidae</taxon>
        <taxon>Tetraodon</taxon>
    </lineage>
</organism>
<feature type="compositionally biased region" description="Acidic residues" evidence="1">
    <location>
        <begin position="27"/>
        <end position="39"/>
    </location>
</feature>
<feature type="compositionally biased region" description="Basic and acidic residues" evidence="1">
    <location>
        <begin position="250"/>
        <end position="266"/>
    </location>
</feature>
<reference evidence="2" key="2">
    <citation type="submission" date="2004-02" db="EMBL/GenBank/DDBJ databases">
        <authorList>
            <consortium name="Genoscope"/>
            <consortium name="Whitehead Institute Centre for Genome Research"/>
        </authorList>
    </citation>
    <scope>NUCLEOTIDE SEQUENCE</scope>
</reference>
<evidence type="ECO:0000256" key="1">
    <source>
        <dbReference type="SAM" id="MobiDB-lite"/>
    </source>
</evidence>
<sequence length="598" mass="62820">MTDPGERPTFKINMGQNQEKLDGGEQGPEETSPDPDSGEVVEGGSSCEEGAGDGGENRGELDGCSSQENTRLWVRPSAGSEVRQGGAAGGGGGGEGGEGGWANQTDLQQTEKNPKCSPGLEEPARAHKLHNQIRKERRSAEGELHRSEAKMEAGERPSARGEIQDERCHPASTSEDTKALADVNEGHASLKTSSSGAQGGRGFLSSVPQDESDATVAGVAAGDMKPGWGTVGRLSKRKDPPTAGSLHPLKNSEKKEPLSDMRDAIHSRPANGTTGSTKEGTLAREAGPGGSSSPPNVSDAHQAVTDEQTPSNSATGPTLNSEPSSILEKLLMRNKKQKILSDIREADIGESECVDEGAQRTVDTAAPEPARAAAHKSATGAPLSPWTKKRMDENSQEGEAADNNQHIKGQASDSSPGLRFQTATENKGANSLTNATSARAESSKDNESTAGVKIPTGGDEQGVPEKSNGKAGVAQDSLVRQHVGNTGSDQPSDNLVKRNEDKTPGRDDPQDLPKPRPVSGLIKETVQLHEKLLHQEWSKPAEVKVDEQGQSVKVAQMKAAFDLVQKSPDRSLERKPSVRKELAKYGAGPASKTSSQSG</sequence>
<comment type="caution">
    <text evidence="2">The sequence shown here is derived from an EMBL/GenBank/DDBJ whole genome shotgun (WGS) entry which is preliminary data.</text>
</comment>
<gene>
    <name evidence="2" type="ORF">GSTENG00029507001</name>
</gene>
<feature type="compositionally biased region" description="Polar residues" evidence="1">
    <location>
        <begin position="305"/>
        <end position="324"/>
    </location>
</feature>
<accession>Q4RSX6</accession>
<dbReference type="KEGG" id="tng:GSTEN00029507G001"/>
<dbReference type="EMBL" id="CAAE01014999">
    <property type="protein sequence ID" value="CAG08506.1"/>
    <property type="molecule type" value="Genomic_DNA"/>
</dbReference>
<reference evidence="2" key="1">
    <citation type="journal article" date="2004" name="Nature">
        <title>Genome duplication in the teleost fish Tetraodon nigroviridis reveals the early vertebrate proto-karyotype.</title>
        <authorList>
            <person name="Jaillon O."/>
            <person name="Aury J.-M."/>
            <person name="Brunet F."/>
            <person name="Petit J.-L."/>
            <person name="Stange-Thomann N."/>
            <person name="Mauceli E."/>
            <person name="Bouneau L."/>
            <person name="Fischer C."/>
            <person name="Ozouf-Costaz C."/>
            <person name="Bernot A."/>
            <person name="Nicaud S."/>
            <person name="Jaffe D."/>
            <person name="Fisher S."/>
            <person name="Lutfalla G."/>
            <person name="Dossat C."/>
            <person name="Segurens B."/>
            <person name="Dasilva C."/>
            <person name="Salanoubat M."/>
            <person name="Levy M."/>
            <person name="Boudet N."/>
            <person name="Castellano S."/>
            <person name="Anthouard V."/>
            <person name="Jubin C."/>
            <person name="Castelli V."/>
            <person name="Katinka M."/>
            <person name="Vacherie B."/>
            <person name="Biemont C."/>
            <person name="Skalli Z."/>
            <person name="Cattolico L."/>
            <person name="Poulain J."/>
            <person name="De Berardinis V."/>
            <person name="Cruaud C."/>
            <person name="Duprat S."/>
            <person name="Brottier P."/>
            <person name="Coutanceau J.-P."/>
            <person name="Gouzy J."/>
            <person name="Parra G."/>
            <person name="Lardier G."/>
            <person name="Chapple C."/>
            <person name="McKernan K.J."/>
            <person name="McEwan P."/>
            <person name="Bosak S."/>
            <person name="Kellis M."/>
            <person name="Volff J.-N."/>
            <person name="Guigo R."/>
            <person name="Zody M.C."/>
            <person name="Mesirov J."/>
            <person name="Lindblad-Toh K."/>
            <person name="Birren B."/>
            <person name="Nusbaum C."/>
            <person name="Kahn D."/>
            <person name="Robinson-Rechavi M."/>
            <person name="Laudet V."/>
            <person name="Schachter V."/>
            <person name="Quetier F."/>
            <person name="Saurin W."/>
            <person name="Scarpelli C."/>
            <person name="Wincker P."/>
            <person name="Lander E.S."/>
            <person name="Weissenbach J."/>
            <person name="Roest Crollius H."/>
        </authorList>
    </citation>
    <scope>NUCLEOTIDE SEQUENCE [LARGE SCALE GENOMIC DNA]</scope>
</reference>